<evidence type="ECO:0000256" key="3">
    <source>
        <dbReference type="ARBA" id="ARBA00022723"/>
    </source>
</evidence>
<dbReference type="EMBL" id="CP022315">
    <property type="protein sequence ID" value="ASK61521.1"/>
    <property type="molecule type" value="Genomic_DNA"/>
</dbReference>
<keyword evidence="2 9" id="KW-0808">Transferase</keyword>
<dbReference type="KEGG" id="vil:CFK37_04700"/>
<dbReference type="InterPro" id="IPR013785">
    <property type="entry name" value="Aldolase_TIM"/>
</dbReference>
<dbReference type="HAMAP" id="MF_00097">
    <property type="entry name" value="TMP_synthase"/>
    <property type="match status" value="1"/>
</dbReference>
<comment type="similarity">
    <text evidence="9 10">Belongs to the thiamine-phosphate synthase family.</text>
</comment>
<dbReference type="InterPro" id="IPR034291">
    <property type="entry name" value="TMP_synthase"/>
</dbReference>
<dbReference type="NCBIfam" id="TIGR00693">
    <property type="entry name" value="thiE"/>
    <property type="match status" value="1"/>
</dbReference>
<dbReference type="Pfam" id="PF02581">
    <property type="entry name" value="TMP-TENI"/>
    <property type="match status" value="1"/>
</dbReference>
<gene>
    <name evidence="9" type="primary">thiE</name>
    <name evidence="13" type="ORF">CFK37_04700</name>
</gene>
<comment type="cofactor">
    <cofactor evidence="9">
        <name>Mg(2+)</name>
        <dbReference type="ChEBI" id="CHEBI:18420"/>
    </cofactor>
    <text evidence="9">Binds 1 Mg(2+) ion per subunit.</text>
</comment>
<comment type="catalytic activity">
    <reaction evidence="7 9 10">
        <text>2-(2-carboxy-4-methylthiazol-5-yl)ethyl phosphate + 4-amino-2-methyl-5-(diphosphooxymethyl)pyrimidine + 2 H(+) = thiamine phosphate + CO2 + diphosphate</text>
        <dbReference type="Rhea" id="RHEA:47848"/>
        <dbReference type="ChEBI" id="CHEBI:15378"/>
        <dbReference type="ChEBI" id="CHEBI:16526"/>
        <dbReference type="ChEBI" id="CHEBI:33019"/>
        <dbReference type="ChEBI" id="CHEBI:37575"/>
        <dbReference type="ChEBI" id="CHEBI:57841"/>
        <dbReference type="ChEBI" id="CHEBI:62890"/>
        <dbReference type="EC" id="2.5.1.3"/>
    </reaction>
</comment>
<dbReference type="GO" id="GO:0009228">
    <property type="term" value="P:thiamine biosynthetic process"/>
    <property type="evidence" value="ECO:0007669"/>
    <property type="project" value="UniProtKB-KW"/>
</dbReference>
<accession>A0A220U119</accession>
<dbReference type="CDD" id="cd00564">
    <property type="entry name" value="TMP_TenI"/>
    <property type="match status" value="1"/>
</dbReference>
<dbReference type="GO" id="GO:0004789">
    <property type="term" value="F:thiamine-phosphate diphosphorylase activity"/>
    <property type="evidence" value="ECO:0007669"/>
    <property type="project" value="UniProtKB-UniRule"/>
</dbReference>
<feature type="binding site" evidence="9">
    <location>
        <position position="93"/>
    </location>
    <ligand>
        <name>Mg(2+)</name>
        <dbReference type="ChEBI" id="CHEBI:18420"/>
    </ligand>
</feature>
<evidence type="ECO:0000313" key="13">
    <source>
        <dbReference type="EMBL" id="ASK61521.1"/>
    </source>
</evidence>
<dbReference type="InterPro" id="IPR036206">
    <property type="entry name" value="ThiamineP_synth_sf"/>
</dbReference>
<dbReference type="EC" id="2.5.1.3" evidence="9"/>
<dbReference type="GO" id="GO:0000287">
    <property type="term" value="F:magnesium ion binding"/>
    <property type="evidence" value="ECO:0007669"/>
    <property type="project" value="UniProtKB-UniRule"/>
</dbReference>
<dbReference type="Gene3D" id="3.20.20.70">
    <property type="entry name" value="Aldolase class I"/>
    <property type="match status" value="1"/>
</dbReference>
<dbReference type="FunFam" id="3.20.20.70:FF:000096">
    <property type="entry name" value="Thiamine-phosphate synthase"/>
    <property type="match status" value="1"/>
</dbReference>
<dbReference type="RefSeq" id="WP_089060798.1">
    <property type="nucleotide sequence ID" value="NZ_CP022315.1"/>
</dbReference>
<evidence type="ECO:0000256" key="2">
    <source>
        <dbReference type="ARBA" id="ARBA00022679"/>
    </source>
</evidence>
<dbReference type="AlphaFoldDB" id="A0A220U119"/>
<feature type="domain" description="Thiamine phosphate synthase/TenI" evidence="12">
    <location>
        <begin position="9"/>
        <end position="192"/>
    </location>
</feature>
<comment type="catalytic activity">
    <reaction evidence="8 9 10">
        <text>2-[(2R,5Z)-2-carboxy-4-methylthiazol-5(2H)-ylidene]ethyl phosphate + 4-amino-2-methyl-5-(diphosphooxymethyl)pyrimidine + 2 H(+) = thiamine phosphate + CO2 + diphosphate</text>
        <dbReference type="Rhea" id="RHEA:47844"/>
        <dbReference type="ChEBI" id="CHEBI:15378"/>
        <dbReference type="ChEBI" id="CHEBI:16526"/>
        <dbReference type="ChEBI" id="CHEBI:33019"/>
        <dbReference type="ChEBI" id="CHEBI:37575"/>
        <dbReference type="ChEBI" id="CHEBI:57841"/>
        <dbReference type="ChEBI" id="CHEBI:62899"/>
        <dbReference type="EC" id="2.5.1.3"/>
    </reaction>
</comment>
<feature type="binding site" evidence="9">
    <location>
        <begin position="189"/>
        <end position="190"/>
    </location>
    <ligand>
        <name>2-[(2R,5Z)-2-carboxy-4-methylthiazol-5(2H)-ylidene]ethyl phosphate</name>
        <dbReference type="ChEBI" id="CHEBI:62899"/>
    </ligand>
</feature>
<dbReference type="SUPFAM" id="SSF51391">
    <property type="entry name" value="Thiamin phosphate synthase"/>
    <property type="match status" value="1"/>
</dbReference>
<dbReference type="OrthoDB" id="9812206at2"/>
<evidence type="ECO:0000256" key="9">
    <source>
        <dbReference type="HAMAP-Rule" id="MF_00097"/>
    </source>
</evidence>
<keyword evidence="3 9" id="KW-0479">Metal-binding</keyword>
<feature type="binding site" evidence="9">
    <location>
        <begin position="38"/>
        <end position="42"/>
    </location>
    <ligand>
        <name>4-amino-2-methyl-5-(diphosphooxymethyl)pyrimidine</name>
        <dbReference type="ChEBI" id="CHEBI:57841"/>
    </ligand>
</feature>
<keyword evidence="4 9" id="KW-0460">Magnesium</keyword>
<organism evidence="13 14">
    <name type="scientific">Virgibacillus phasianinus</name>
    <dbReference type="NCBI Taxonomy" id="2017483"/>
    <lineage>
        <taxon>Bacteria</taxon>
        <taxon>Bacillati</taxon>
        <taxon>Bacillota</taxon>
        <taxon>Bacilli</taxon>
        <taxon>Bacillales</taxon>
        <taxon>Bacillaceae</taxon>
        <taxon>Virgibacillus</taxon>
    </lineage>
</organism>
<evidence type="ECO:0000256" key="5">
    <source>
        <dbReference type="ARBA" id="ARBA00022977"/>
    </source>
</evidence>
<dbReference type="Proteomes" id="UP000198312">
    <property type="component" value="Chromosome"/>
</dbReference>
<evidence type="ECO:0000256" key="1">
    <source>
        <dbReference type="ARBA" id="ARBA00005165"/>
    </source>
</evidence>
<feature type="binding site" evidence="9">
    <location>
        <position position="169"/>
    </location>
    <ligand>
        <name>2-[(2R,5Z)-2-carboxy-4-methylthiazol-5(2H)-ylidene]ethyl phosphate</name>
        <dbReference type="ChEBI" id="CHEBI:62899"/>
    </ligand>
</feature>
<name>A0A220U119_9BACI</name>
<comment type="catalytic activity">
    <reaction evidence="6 9 10">
        <text>4-methyl-5-(2-phosphooxyethyl)-thiazole + 4-amino-2-methyl-5-(diphosphooxymethyl)pyrimidine + H(+) = thiamine phosphate + diphosphate</text>
        <dbReference type="Rhea" id="RHEA:22328"/>
        <dbReference type="ChEBI" id="CHEBI:15378"/>
        <dbReference type="ChEBI" id="CHEBI:33019"/>
        <dbReference type="ChEBI" id="CHEBI:37575"/>
        <dbReference type="ChEBI" id="CHEBI:57841"/>
        <dbReference type="ChEBI" id="CHEBI:58296"/>
        <dbReference type="EC" id="2.5.1.3"/>
    </reaction>
</comment>
<keyword evidence="14" id="KW-1185">Reference proteome</keyword>
<feature type="binding site" evidence="9">
    <location>
        <position position="73"/>
    </location>
    <ligand>
        <name>4-amino-2-methyl-5-(diphosphooxymethyl)pyrimidine</name>
        <dbReference type="ChEBI" id="CHEBI:57841"/>
    </ligand>
</feature>
<comment type="function">
    <text evidence="9">Condenses 4-methyl-5-(beta-hydroxyethyl)thiazole monophosphate (THZ-P) and 2-methyl-4-amino-5-hydroxymethyl pyrimidine pyrophosphate (HMP-PP) to form thiamine monophosphate (TMP).</text>
</comment>
<evidence type="ECO:0000256" key="8">
    <source>
        <dbReference type="ARBA" id="ARBA00047883"/>
    </source>
</evidence>
<protein>
    <recommendedName>
        <fullName evidence="9">Thiamine-phosphate synthase</fullName>
        <shortName evidence="9">TP synthase</shortName>
        <shortName evidence="9">TPS</shortName>
        <ecNumber evidence="9">2.5.1.3</ecNumber>
    </recommendedName>
    <alternativeName>
        <fullName evidence="9">Thiamine-phosphate pyrophosphorylase</fullName>
        <shortName evidence="9">TMP pyrophosphorylase</shortName>
        <shortName evidence="9">TMP-PPase</shortName>
    </alternativeName>
</protein>
<feature type="binding site" evidence="9">
    <location>
        <position position="112"/>
    </location>
    <ligand>
        <name>4-amino-2-methyl-5-(diphosphooxymethyl)pyrimidine</name>
        <dbReference type="ChEBI" id="CHEBI:57841"/>
    </ligand>
</feature>
<evidence type="ECO:0000313" key="14">
    <source>
        <dbReference type="Proteomes" id="UP000198312"/>
    </source>
</evidence>
<evidence type="ECO:0000256" key="11">
    <source>
        <dbReference type="RuleBase" id="RU004253"/>
    </source>
</evidence>
<comment type="pathway">
    <text evidence="1 9 11">Cofactor biosynthesis; thiamine diphosphate biosynthesis; thiamine phosphate from 4-amino-2-methyl-5-diphosphomethylpyrimidine and 4-methyl-5-(2-phosphoethyl)-thiazole: step 1/1.</text>
</comment>
<dbReference type="InterPro" id="IPR022998">
    <property type="entry name" value="ThiamineP_synth_TenI"/>
</dbReference>
<evidence type="ECO:0000259" key="12">
    <source>
        <dbReference type="Pfam" id="PF02581"/>
    </source>
</evidence>
<evidence type="ECO:0000256" key="6">
    <source>
        <dbReference type="ARBA" id="ARBA00047334"/>
    </source>
</evidence>
<feature type="binding site" evidence="9">
    <location>
        <begin position="138"/>
        <end position="140"/>
    </location>
    <ligand>
        <name>2-[(2R,5Z)-2-carboxy-4-methylthiazol-5(2H)-ylidene]ethyl phosphate</name>
        <dbReference type="ChEBI" id="CHEBI:62899"/>
    </ligand>
</feature>
<sequence>MIDEKDLKLYFIMGSTNTKQEPGHVLQQAIDGGVTTFQYREKGPLAKTGDEKRKLGIELRNICLKNKVPFIVNDDLELAMKLHASGVHIGQEDGSLPAVRGILPAHMAIGVSVSTVEEALVAESQGADYLGVGPIYQTTTKADAREPIGLQRLQEIRLVTSIPIVAISGINKQNAKGIMHAGASGISVVSAISQAEDSQVAASELDACTKLNEFEIRG</sequence>
<keyword evidence="5 9" id="KW-0784">Thiamine biosynthesis</keyword>
<dbReference type="PANTHER" id="PTHR20857">
    <property type="entry name" value="THIAMINE-PHOSPHATE PYROPHOSPHORYLASE"/>
    <property type="match status" value="1"/>
</dbReference>
<dbReference type="GO" id="GO:0005737">
    <property type="term" value="C:cytoplasm"/>
    <property type="evidence" value="ECO:0007669"/>
    <property type="project" value="TreeGrafter"/>
</dbReference>
<dbReference type="UniPathway" id="UPA00060">
    <property type="reaction ID" value="UER00141"/>
</dbReference>
<evidence type="ECO:0000256" key="7">
    <source>
        <dbReference type="ARBA" id="ARBA00047851"/>
    </source>
</evidence>
<feature type="binding site" evidence="9">
    <location>
        <position position="141"/>
    </location>
    <ligand>
        <name>4-amino-2-methyl-5-(diphosphooxymethyl)pyrimidine</name>
        <dbReference type="ChEBI" id="CHEBI:57841"/>
    </ligand>
</feature>
<reference evidence="13 14" key="1">
    <citation type="submission" date="2017-07" db="EMBL/GenBank/DDBJ databases">
        <title>Virgibacillus sp. LM2416.</title>
        <authorList>
            <person name="Tak E.J."/>
            <person name="Bae J.-W."/>
        </authorList>
    </citation>
    <scope>NUCLEOTIDE SEQUENCE [LARGE SCALE GENOMIC DNA]</scope>
    <source>
        <strain evidence="13 14">LM2416</strain>
    </source>
</reference>
<evidence type="ECO:0000256" key="10">
    <source>
        <dbReference type="RuleBase" id="RU003826"/>
    </source>
</evidence>
<dbReference type="GO" id="GO:0009229">
    <property type="term" value="P:thiamine diphosphate biosynthetic process"/>
    <property type="evidence" value="ECO:0007669"/>
    <property type="project" value="UniProtKB-UniRule"/>
</dbReference>
<evidence type="ECO:0000256" key="4">
    <source>
        <dbReference type="ARBA" id="ARBA00022842"/>
    </source>
</evidence>
<feature type="binding site" evidence="9">
    <location>
        <position position="74"/>
    </location>
    <ligand>
        <name>Mg(2+)</name>
        <dbReference type="ChEBI" id="CHEBI:18420"/>
    </ligand>
</feature>
<proteinExistence type="inferred from homology"/>
<dbReference type="PANTHER" id="PTHR20857:SF15">
    <property type="entry name" value="THIAMINE-PHOSPHATE SYNTHASE"/>
    <property type="match status" value="1"/>
</dbReference>